<dbReference type="AlphaFoldDB" id="A0A225DLR5"/>
<comment type="caution">
    <text evidence="1">The sequence shown here is derived from an EMBL/GenBank/DDBJ whole genome shotgun (WGS) entry which is preliminary data.</text>
</comment>
<evidence type="ECO:0000313" key="2">
    <source>
        <dbReference type="Proteomes" id="UP000214646"/>
    </source>
</evidence>
<proteinExistence type="predicted"/>
<gene>
    <name evidence="1" type="ORF">FRUB_06051</name>
</gene>
<organism evidence="1 2">
    <name type="scientific">Fimbriiglobus ruber</name>
    <dbReference type="NCBI Taxonomy" id="1908690"/>
    <lineage>
        <taxon>Bacteria</taxon>
        <taxon>Pseudomonadati</taxon>
        <taxon>Planctomycetota</taxon>
        <taxon>Planctomycetia</taxon>
        <taxon>Gemmatales</taxon>
        <taxon>Gemmataceae</taxon>
        <taxon>Fimbriiglobus</taxon>
    </lineage>
</organism>
<dbReference type="Proteomes" id="UP000214646">
    <property type="component" value="Unassembled WGS sequence"/>
</dbReference>
<dbReference type="RefSeq" id="WP_088256960.1">
    <property type="nucleotide sequence ID" value="NZ_NIDE01000010.1"/>
</dbReference>
<sequence>MMLLWKIRYLDRSDKQFKDRFLYLHTKKLDPVTRAAVELIVENKSSRTEREILKFRHLFTEGSLEDVRDNPDDWDKFSTVFLIDYCEDEAGKELTPDEMAQIVTGSPTVRAIPRGARQHDIDLMFAEPEPIPLAEVSLSPEAARLLGYFVRDLQEMLNSAFMRDGPGTLTTSGVIPTLTTAVTDDEIRSFVTIFRRLYMTGRHDPASFVKVVPIFLMAIGDHPYGKWVEGAAKEYKRHLTTSPDARPMIPTVTFATELLIDVFLYTQYAHQPNEERQRQFEACLTELNGKRAALVWLFLTEMWQCAMEIRNVGKGIAWWFTHYCQHHGISSDVLNSLRDDHAGLGADEKEADKQQRLFREKVEQLAVELWEQNGRPFGGISPFLATAREQLSRTLQR</sequence>
<name>A0A225DLR5_9BACT</name>
<reference evidence="2" key="1">
    <citation type="submission" date="2017-06" db="EMBL/GenBank/DDBJ databases">
        <title>Genome analysis of Fimbriiglobus ruber SP5, the first member of the order Planctomycetales with confirmed chitinolytic capability.</title>
        <authorList>
            <person name="Ravin N.V."/>
            <person name="Rakitin A.L."/>
            <person name="Ivanova A.A."/>
            <person name="Beletsky A.V."/>
            <person name="Kulichevskaya I.S."/>
            <person name="Mardanov A.V."/>
            <person name="Dedysh S.N."/>
        </authorList>
    </citation>
    <scope>NUCLEOTIDE SEQUENCE [LARGE SCALE GENOMIC DNA]</scope>
    <source>
        <strain evidence="2">SP5</strain>
    </source>
</reference>
<dbReference type="EMBL" id="NIDE01000010">
    <property type="protein sequence ID" value="OWK39488.1"/>
    <property type="molecule type" value="Genomic_DNA"/>
</dbReference>
<evidence type="ECO:0000313" key="1">
    <source>
        <dbReference type="EMBL" id="OWK39488.1"/>
    </source>
</evidence>
<accession>A0A225DLR5</accession>
<protein>
    <submittedName>
        <fullName evidence="1">Uncharacterized protein</fullName>
    </submittedName>
</protein>
<dbReference type="OrthoDB" id="264081at2"/>
<keyword evidence="2" id="KW-1185">Reference proteome</keyword>